<evidence type="ECO:0000313" key="3">
    <source>
        <dbReference type="Proteomes" id="UP000054359"/>
    </source>
</evidence>
<dbReference type="GO" id="GO:0003676">
    <property type="term" value="F:nucleic acid binding"/>
    <property type="evidence" value="ECO:0007669"/>
    <property type="project" value="InterPro"/>
</dbReference>
<evidence type="ECO:0000313" key="2">
    <source>
        <dbReference type="EMBL" id="KFM69257.1"/>
    </source>
</evidence>
<dbReference type="Gene3D" id="3.30.420.10">
    <property type="entry name" value="Ribonuclease H-like superfamily/Ribonuclease H"/>
    <property type="match status" value="1"/>
</dbReference>
<accession>A0A087TVW8</accession>
<protein>
    <recommendedName>
        <fullName evidence="4">Transposable element Tc3 transposase</fullName>
    </recommendedName>
</protein>
<gene>
    <name evidence="2" type="ORF">X975_21420</name>
</gene>
<proteinExistence type="predicted"/>
<dbReference type="OMA" id="DINWAPR"/>
<dbReference type="AlphaFoldDB" id="A0A087TVW8"/>
<dbReference type="STRING" id="407821.A0A087TVW8"/>
<evidence type="ECO:0000256" key="1">
    <source>
        <dbReference type="SAM" id="SignalP"/>
    </source>
</evidence>
<dbReference type="OrthoDB" id="6437429at2759"/>
<sequence>MMNGVCYYAMLTIFLWPWLDQMTIKNFWFQEDGATSHTSGDTIALLCEKFADRLISLRGDETYSPRSCNLTPSDFFLWGYY</sequence>
<dbReference type="PANTHER" id="PTHR47326">
    <property type="entry name" value="TRANSPOSABLE ELEMENT TC3 TRANSPOSASE-LIKE PROTEIN"/>
    <property type="match status" value="1"/>
</dbReference>
<keyword evidence="3" id="KW-1185">Reference proteome</keyword>
<feature type="signal peptide" evidence="1">
    <location>
        <begin position="1"/>
        <end position="21"/>
    </location>
</feature>
<dbReference type="PANTHER" id="PTHR47326:SF1">
    <property type="entry name" value="HTH PSQ-TYPE DOMAIN-CONTAINING PROTEIN"/>
    <property type="match status" value="1"/>
</dbReference>
<organism evidence="2 3">
    <name type="scientific">Stegodyphus mimosarum</name>
    <name type="common">African social velvet spider</name>
    <dbReference type="NCBI Taxonomy" id="407821"/>
    <lineage>
        <taxon>Eukaryota</taxon>
        <taxon>Metazoa</taxon>
        <taxon>Ecdysozoa</taxon>
        <taxon>Arthropoda</taxon>
        <taxon>Chelicerata</taxon>
        <taxon>Arachnida</taxon>
        <taxon>Araneae</taxon>
        <taxon>Araneomorphae</taxon>
        <taxon>Entelegynae</taxon>
        <taxon>Eresoidea</taxon>
        <taxon>Eresidae</taxon>
        <taxon>Stegodyphus</taxon>
    </lineage>
</organism>
<feature type="non-terminal residue" evidence="2">
    <location>
        <position position="81"/>
    </location>
</feature>
<dbReference type="InterPro" id="IPR036397">
    <property type="entry name" value="RNaseH_sf"/>
</dbReference>
<keyword evidence="1" id="KW-0732">Signal</keyword>
<reference evidence="2 3" key="1">
    <citation type="submission" date="2013-11" db="EMBL/GenBank/DDBJ databases">
        <title>Genome sequencing of Stegodyphus mimosarum.</title>
        <authorList>
            <person name="Bechsgaard J."/>
        </authorList>
    </citation>
    <scope>NUCLEOTIDE SEQUENCE [LARGE SCALE GENOMIC DNA]</scope>
</reference>
<evidence type="ECO:0008006" key="4">
    <source>
        <dbReference type="Google" id="ProtNLM"/>
    </source>
</evidence>
<dbReference type="Proteomes" id="UP000054359">
    <property type="component" value="Unassembled WGS sequence"/>
</dbReference>
<dbReference type="EMBL" id="KK117002">
    <property type="protein sequence ID" value="KFM69257.1"/>
    <property type="molecule type" value="Genomic_DNA"/>
</dbReference>
<name>A0A087TVW8_STEMI</name>
<feature type="chain" id="PRO_5001829945" description="Transposable element Tc3 transposase" evidence="1">
    <location>
        <begin position="22"/>
        <end position="81"/>
    </location>
</feature>